<dbReference type="Proteomes" id="UP000297245">
    <property type="component" value="Unassembled WGS sequence"/>
</dbReference>
<evidence type="ECO:0000313" key="2">
    <source>
        <dbReference type="Proteomes" id="UP000297245"/>
    </source>
</evidence>
<protein>
    <submittedName>
        <fullName evidence="1">Uncharacterized protein</fullName>
    </submittedName>
</protein>
<accession>A0A4S8LPQ9</accession>
<name>A0A4S8LPQ9_DENBC</name>
<gene>
    <name evidence="1" type="ORF">K435DRAFT_801342</name>
</gene>
<keyword evidence="2" id="KW-1185">Reference proteome</keyword>
<proteinExistence type="predicted"/>
<organism evidence="1 2">
    <name type="scientific">Dendrothele bispora (strain CBS 962.96)</name>
    <dbReference type="NCBI Taxonomy" id="1314807"/>
    <lineage>
        <taxon>Eukaryota</taxon>
        <taxon>Fungi</taxon>
        <taxon>Dikarya</taxon>
        <taxon>Basidiomycota</taxon>
        <taxon>Agaricomycotina</taxon>
        <taxon>Agaricomycetes</taxon>
        <taxon>Agaricomycetidae</taxon>
        <taxon>Agaricales</taxon>
        <taxon>Agaricales incertae sedis</taxon>
        <taxon>Dendrothele</taxon>
    </lineage>
</organism>
<reference evidence="1 2" key="1">
    <citation type="journal article" date="2019" name="Nat. Ecol. Evol.">
        <title>Megaphylogeny resolves global patterns of mushroom evolution.</title>
        <authorList>
            <person name="Varga T."/>
            <person name="Krizsan K."/>
            <person name="Foldi C."/>
            <person name="Dima B."/>
            <person name="Sanchez-Garcia M."/>
            <person name="Sanchez-Ramirez S."/>
            <person name="Szollosi G.J."/>
            <person name="Szarkandi J.G."/>
            <person name="Papp V."/>
            <person name="Albert L."/>
            <person name="Andreopoulos W."/>
            <person name="Angelini C."/>
            <person name="Antonin V."/>
            <person name="Barry K.W."/>
            <person name="Bougher N.L."/>
            <person name="Buchanan P."/>
            <person name="Buyck B."/>
            <person name="Bense V."/>
            <person name="Catcheside P."/>
            <person name="Chovatia M."/>
            <person name="Cooper J."/>
            <person name="Damon W."/>
            <person name="Desjardin D."/>
            <person name="Finy P."/>
            <person name="Geml J."/>
            <person name="Haridas S."/>
            <person name="Hughes K."/>
            <person name="Justo A."/>
            <person name="Karasinski D."/>
            <person name="Kautmanova I."/>
            <person name="Kiss B."/>
            <person name="Kocsube S."/>
            <person name="Kotiranta H."/>
            <person name="LaButti K.M."/>
            <person name="Lechner B.E."/>
            <person name="Liimatainen K."/>
            <person name="Lipzen A."/>
            <person name="Lukacs Z."/>
            <person name="Mihaltcheva S."/>
            <person name="Morgado L.N."/>
            <person name="Niskanen T."/>
            <person name="Noordeloos M.E."/>
            <person name="Ohm R.A."/>
            <person name="Ortiz-Santana B."/>
            <person name="Ovrebo C."/>
            <person name="Racz N."/>
            <person name="Riley R."/>
            <person name="Savchenko A."/>
            <person name="Shiryaev A."/>
            <person name="Soop K."/>
            <person name="Spirin V."/>
            <person name="Szebenyi C."/>
            <person name="Tomsovsky M."/>
            <person name="Tulloss R.E."/>
            <person name="Uehling J."/>
            <person name="Grigoriev I.V."/>
            <person name="Vagvolgyi C."/>
            <person name="Papp T."/>
            <person name="Martin F.M."/>
            <person name="Miettinen O."/>
            <person name="Hibbett D.S."/>
            <person name="Nagy L.G."/>
        </authorList>
    </citation>
    <scope>NUCLEOTIDE SEQUENCE [LARGE SCALE GENOMIC DNA]</scope>
    <source>
        <strain evidence="1 2">CBS 962.96</strain>
    </source>
</reference>
<dbReference type="EMBL" id="ML179309">
    <property type="protein sequence ID" value="THU91314.1"/>
    <property type="molecule type" value="Genomic_DNA"/>
</dbReference>
<evidence type="ECO:0000313" key="1">
    <source>
        <dbReference type="EMBL" id="THU91314.1"/>
    </source>
</evidence>
<dbReference type="AlphaFoldDB" id="A0A4S8LPQ9"/>
<sequence>METKKDFAELPVCSHKIVASVQEIVSSLAQVVPTYSLGDVQKMSPKETYNLFVDKLSSYAPPELSLNLKTYKKLIRLHGSILQVLDHLTQLPILSSALQDLSRHHSLGDTSLHQALRNLYRIQQLLSAEGDRIKELTWELQEHSPKRATSILEHLVAENLDFKQHFEFLQISDFQTLSPTSWLNGELVNYFIDKWCKDSDTLGLGTYWANTFLFQDKACTRPLDKFDNNRKIVDDLKRSIRRREVLMWMTERVAEYRGETVVLARNPNTDCQEQSLCGAGNQC</sequence>